<proteinExistence type="predicted"/>
<evidence type="ECO:0000313" key="1">
    <source>
        <dbReference type="EMBL" id="TDD94701.1"/>
    </source>
</evidence>
<dbReference type="OrthoDB" id="5694214at2"/>
<keyword evidence="2" id="KW-1185">Reference proteome</keyword>
<gene>
    <name evidence="1" type="ORF">E0F76_15805</name>
</gene>
<organism evidence="1 2">
    <name type="scientific">Flavobacterium cellulosilyticum</name>
    <dbReference type="NCBI Taxonomy" id="2541731"/>
    <lineage>
        <taxon>Bacteria</taxon>
        <taxon>Pseudomonadati</taxon>
        <taxon>Bacteroidota</taxon>
        <taxon>Flavobacteriia</taxon>
        <taxon>Flavobacteriales</taxon>
        <taxon>Flavobacteriaceae</taxon>
        <taxon>Flavobacterium</taxon>
    </lineage>
</organism>
<protein>
    <submittedName>
        <fullName evidence="1">Uncharacterized protein</fullName>
    </submittedName>
</protein>
<dbReference type="AlphaFoldDB" id="A0A4R5C4R6"/>
<dbReference type="SUPFAM" id="SSF48452">
    <property type="entry name" value="TPR-like"/>
    <property type="match status" value="1"/>
</dbReference>
<comment type="caution">
    <text evidence="1">The sequence shown here is derived from an EMBL/GenBank/DDBJ whole genome shotgun (WGS) entry which is preliminary data.</text>
</comment>
<sequence length="92" mass="10244">MANGEIPKQIKQVDLFRYIESELKAIDGTMSAPKSNEYGRADQAALWSLLARLYLNAEVYSGDGHDKNAEYKIDSKLENEGSPDANFKFVGT</sequence>
<accession>A0A4R5C4R6</accession>
<dbReference type="Gene3D" id="1.25.40.390">
    <property type="match status" value="1"/>
</dbReference>
<dbReference type="RefSeq" id="WP_132008324.1">
    <property type="nucleotide sequence ID" value="NZ_SMFK01000014.1"/>
</dbReference>
<evidence type="ECO:0000313" key="2">
    <source>
        <dbReference type="Proteomes" id="UP000295479"/>
    </source>
</evidence>
<dbReference type="Proteomes" id="UP000295479">
    <property type="component" value="Unassembled WGS sequence"/>
</dbReference>
<dbReference type="Gene3D" id="1.25.40.10">
    <property type="entry name" value="Tetratricopeptide repeat domain"/>
    <property type="match status" value="1"/>
</dbReference>
<name>A0A4R5C4R6_9FLAO</name>
<reference evidence="1 2" key="1">
    <citation type="submission" date="2019-03" db="EMBL/GenBank/DDBJ databases">
        <title>Flavobacterium AR-3-4 sp. nov. isolated from arctic soil.</title>
        <authorList>
            <person name="Chaudhary D.K."/>
        </authorList>
    </citation>
    <scope>NUCLEOTIDE SEQUENCE [LARGE SCALE GENOMIC DNA]</scope>
    <source>
        <strain evidence="1 2">AR-3-4</strain>
    </source>
</reference>
<dbReference type="EMBL" id="SMFK01000014">
    <property type="protein sequence ID" value="TDD94701.1"/>
    <property type="molecule type" value="Genomic_DNA"/>
</dbReference>
<dbReference type="InterPro" id="IPR011990">
    <property type="entry name" value="TPR-like_helical_dom_sf"/>
</dbReference>